<gene>
    <name evidence="1" type="ORF">EGC76_08660</name>
</gene>
<sequence length="214" mass="24313">MGYPAQVEALLQKGWVWQGQNAPLNKAENQFISTGWHDLDQRLGGGWLQGSVNELQVQQPFIGELAVLLPLLAQPETTALWVNPPAQPYAPGLHYQQVILNQQVIVNESNNKLALWAAEQALQSRSISVVLIWSNTLSAIQVRRLQQVAEAERKLAFVITPQQREEEARAYVTRLQLQRTDNLYISVLKRRFGWPLPAFPCAVDKHLPRRRRAL</sequence>
<evidence type="ECO:0000313" key="1">
    <source>
        <dbReference type="EMBL" id="RWU09683.1"/>
    </source>
</evidence>
<accession>A0A443YZR1</accession>
<name>A0A443YZR1_9GAMM</name>
<dbReference type="RefSeq" id="WP_128352587.1">
    <property type="nucleotide sequence ID" value="NZ_RSFE01000005.1"/>
</dbReference>
<dbReference type="SUPFAM" id="SSF52540">
    <property type="entry name" value="P-loop containing nucleoside triphosphate hydrolases"/>
    <property type="match status" value="1"/>
</dbReference>
<dbReference type="InterPro" id="IPR027417">
    <property type="entry name" value="P-loop_NTPase"/>
</dbReference>
<reference evidence="1 2" key="1">
    <citation type="submission" date="2018-12" db="EMBL/GenBank/DDBJ databases">
        <authorList>
            <person name="Li A."/>
            <person name="Zhang M."/>
            <person name="Zhu H."/>
        </authorList>
    </citation>
    <scope>NUCLEOTIDE SEQUENCE [LARGE SCALE GENOMIC DNA]</scope>
    <source>
        <strain evidence="1 2">R04H25</strain>
    </source>
</reference>
<evidence type="ECO:0000313" key="2">
    <source>
        <dbReference type="Proteomes" id="UP000288789"/>
    </source>
</evidence>
<evidence type="ECO:0008006" key="3">
    <source>
        <dbReference type="Google" id="ProtNLM"/>
    </source>
</evidence>
<organism evidence="1 2">
    <name type="scientific">Pseudidiomarina gelatinasegens</name>
    <dbReference type="NCBI Taxonomy" id="2487740"/>
    <lineage>
        <taxon>Bacteria</taxon>
        <taxon>Pseudomonadati</taxon>
        <taxon>Pseudomonadota</taxon>
        <taxon>Gammaproteobacteria</taxon>
        <taxon>Alteromonadales</taxon>
        <taxon>Idiomarinaceae</taxon>
        <taxon>Pseudidiomarina</taxon>
    </lineage>
</organism>
<dbReference type="OrthoDB" id="9811176at2"/>
<dbReference type="Gene3D" id="3.40.50.300">
    <property type="entry name" value="P-loop containing nucleotide triphosphate hydrolases"/>
    <property type="match status" value="1"/>
</dbReference>
<dbReference type="Proteomes" id="UP000288789">
    <property type="component" value="Unassembled WGS sequence"/>
</dbReference>
<proteinExistence type="predicted"/>
<comment type="caution">
    <text evidence="1">The sequence shown here is derived from an EMBL/GenBank/DDBJ whole genome shotgun (WGS) entry which is preliminary data.</text>
</comment>
<dbReference type="EMBL" id="RSFE01000005">
    <property type="protein sequence ID" value="RWU09683.1"/>
    <property type="molecule type" value="Genomic_DNA"/>
</dbReference>
<dbReference type="AlphaFoldDB" id="A0A443YZR1"/>
<protein>
    <recommendedName>
        <fullName evidence="3">Translesion DNA synthesis-associated protein ImuA</fullName>
    </recommendedName>
</protein>
<keyword evidence="2" id="KW-1185">Reference proteome</keyword>